<keyword evidence="4" id="KW-0411">Iron-sulfur</keyword>
<sequence length="113" mass="12479">MKPLHQTFENIPSWPMVAKPEGFNPYIITRLVLNQTEACCWKYCYQTIAAAEAAIGPTIVSSIYRCTQCVRACPTDVLEMIPWDGCKAKKIASAPRTEDCVGCKICESACPTS</sequence>
<dbReference type="GO" id="GO:0051539">
    <property type="term" value="F:4 iron, 4 sulfur cluster binding"/>
    <property type="evidence" value="ECO:0007669"/>
    <property type="project" value="UniProtKB-KW"/>
</dbReference>
<dbReference type="Proteomes" id="UP000525078">
    <property type="component" value="Unassembled WGS sequence"/>
</dbReference>
<dbReference type="GO" id="GO:0046872">
    <property type="term" value="F:metal ion binding"/>
    <property type="evidence" value="ECO:0007669"/>
    <property type="project" value="UniProtKB-KW"/>
</dbReference>
<dbReference type="GO" id="GO:0009534">
    <property type="term" value="C:chloroplast thylakoid"/>
    <property type="evidence" value="ECO:0007669"/>
    <property type="project" value="TreeGrafter"/>
</dbReference>
<evidence type="ECO:0000256" key="2">
    <source>
        <dbReference type="ARBA" id="ARBA00022723"/>
    </source>
</evidence>
<reference evidence="8 9" key="1">
    <citation type="journal article" date="2020" name="bioRxiv">
        <title>Sequence and annotation of 42 cannabis genomes reveals extensive copy number variation in cannabinoid synthesis and pathogen resistance genes.</title>
        <authorList>
            <person name="Mckernan K.J."/>
            <person name="Helbert Y."/>
            <person name="Kane L.T."/>
            <person name="Ebling H."/>
            <person name="Zhang L."/>
            <person name="Liu B."/>
            <person name="Eaton Z."/>
            <person name="Mclaughlin S."/>
            <person name="Kingan S."/>
            <person name="Baybayan P."/>
            <person name="Concepcion G."/>
            <person name="Jordan M."/>
            <person name="Riva A."/>
            <person name="Barbazuk W."/>
            <person name="Harkins T."/>
        </authorList>
    </citation>
    <scope>NUCLEOTIDE SEQUENCE [LARGE SCALE GENOMIC DNA]</scope>
    <source>
        <strain evidence="8 9">cv. Jamaican Lion 4</strain>
        <strain evidence="7">Father</strain>
        <strain evidence="6">Mother</strain>
        <tissue evidence="7">Leaf</tissue>
    </source>
</reference>
<dbReference type="Gene3D" id="3.30.70.20">
    <property type="match status" value="1"/>
</dbReference>
<dbReference type="EMBL" id="JAATIQ010000007">
    <property type="protein sequence ID" value="KAF4402448.1"/>
    <property type="molecule type" value="Genomic_DNA"/>
</dbReference>
<dbReference type="PANTHER" id="PTHR24960:SF79">
    <property type="entry name" value="PHOTOSYSTEM I IRON-SULFUR CENTER"/>
    <property type="match status" value="1"/>
</dbReference>
<dbReference type="InterPro" id="IPR017896">
    <property type="entry name" value="4Fe4S_Fe-S-bd"/>
</dbReference>
<keyword evidence="9" id="KW-1185">Reference proteome</keyword>
<dbReference type="GO" id="GO:0015979">
    <property type="term" value="P:photosynthesis"/>
    <property type="evidence" value="ECO:0007669"/>
    <property type="project" value="TreeGrafter"/>
</dbReference>
<evidence type="ECO:0000313" key="7">
    <source>
        <dbReference type="EMBL" id="KAF4402448.1"/>
    </source>
</evidence>
<keyword evidence="3" id="KW-0408">Iron</keyword>
<evidence type="ECO:0000256" key="1">
    <source>
        <dbReference type="ARBA" id="ARBA00022485"/>
    </source>
</evidence>
<evidence type="ECO:0000313" key="9">
    <source>
        <dbReference type="Proteomes" id="UP000583929"/>
    </source>
</evidence>
<protein>
    <recommendedName>
        <fullName evidence="5">4Fe-4S ferredoxin-type domain-containing protein</fullName>
    </recommendedName>
</protein>
<dbReference type="PROSITE" id="PS51379">
    <property type="entry name" value="4FE4S_FER_2"/>
    <property type="match status" value="1"/>
</dbReference>
<evidence type="ECO:0000259" key="5">
    <source>
        <dbReference type="PROSITE" id="PS51379"/>
    </source>
</evidence>
<dbReference type="InterPro" id="IPR017900">
    <property type="entry name" value="4Fe4S_Fe_S_CS"/>
</dbReference>
<name>A0A7J6I602_CANSA</name>
<dbReference type="SUPFAM" id="SSF54862">
    <property type="entry name" value="4Fe-4S ferredoxins"/>
    <property type="match status" value="1"/>
</dbReference>
<dbReference type="InterPro" id="IPR050157">
    <property type="entry name" value="PSI_iron-sulfur_center"/>
</dbReference>
<feature type="domain" description="4Fe-4S ferredoxin-type" evidence="5">
    <location>
        <begin position="89"/>
        <end position="113"/>
    </location>
</feature>
<keyword evidence="2" id="KW-0479">Metal-binding</keyword>
<accession>A0A7J6I602</accession>
<organism evidence="7 9">
    <name type="scientific">Cannabis sativa</name>
    <name type="common">Hemp</name>
    <name type="synonym">Marijuana</name>
    <dbReference type="NCBI Taxonomy" id="3483"/>
    <lineage>
        <taxon>Eukaryota</taxon>
        <taxon>Viridiplantae</taxon>
        <taxon>Streptophyta</taxon>
        <taxon>Embryophyta</taxon>
        <taxon>Tracheophyta</taxon>
        <taxon>Spermatophyta</taxon>
        <taxon>Magnoliopsida</taxon>
        <taxon>eudicotyledons</taxon>
        <taxon>Gunneridae</taxon>
        <taxon>Pentapetalae</taxon>
        <taxon>rosids</taxon>
        <taxon>fabids</taxon>
        <taxon>Rosales</taxon>
        <taxon>Cannabaceae</taxon>
        <taxon>Cannabis</taxon>
    </lineage>
</organism>
<dbReference type="EMBL" id="JAATIP010000131">
    <property type="protein sequence ID" value="KAF4368989.1"/>
    <property type="molecule type" value="Genomic_DNA"/>
</dbReference>
<comment type="caution">
    <text evidence="7">The sequence shown here is derived from an EMBL/GenBank/DDBJ whole genome shotgun (WGS) entry which is preliminary data.</text>
</comment>
<dbReference type="Proteomes" id="UP000583929">
    <property type="component" value="Unassembled WGS sequence"/>
</dbReference>
<evidence type="ECO:0000313" key="8">
    <source>
        <dbReference type="Proteomes" id="UP000525078"/>
    </source>
</evidence>
<proteinExistence type="predicted"/>
<evidence type="ECO:0000256" key="4">
    <source>
        <dbReference type="ARBA" id="ARBA00023014"/>
    </source>
</evidence>
<dbReference type="PANTHER" id="PTHR24960">
    <property type="entry name" value="PHOTOSYSTEM I IRON-SULFUR CENTER-RELATED"/>
    <property type="match status" value="1"/>
</dbReference>
<dbReference type="PROSITE" id="PS00198">
    <property type="entry name" value="4FE4S_FER_1"/>
    <property type="match status" value="1"/>
</dbReference>
<evidence type="ECO:0000256" key="3">
    <source>
        <dbReference type="ARBA" id="ARBA00023004"/>
    </source>
</evidence>
<keyword evidence="1" id="KW-0004">4Fe-4S</keyword>
<dbReference type="Pfam" id="PF12838">
    <property type="entry name" value="Fer4_7"/>
    <property type="match status" value="1"/>
</dbReference>
<gene>
    <name evidence="6" type="ORF">F8388_013318</name>
    <name evidence="7" type="ORF">G4B88_012233</name>
</gene>
<evidence type="ECO:0000313" key="6">
    <source>
        <dbReference type="EMBL" id="KAF4368989.1"/>
    </source>
</evidence>
<dbReference type="AlphaFoldDB" id="A0A7J6I602"/>